<evidence type="ECO:0000313" key="3">
    <source>
        <dbReference type="EMBL" id="RHW47800.1"/>
    </source>
</evidence>
<reference evidence="3 4" key="1">
    <citation type="submission" date="2018-07" db="EMBL/GenBank/DDBJ databases">
        <title>Genome sequences of six Lactobacillus spp. isolated from bumble bee guts.</title>
        <authorList>
            <person name="Motta E.V.S."/>
            <person name="Moran N.A."/>
        </authorList>
    </citation>
    <scope>NUCLEOTIDE SEQUENCE [LARGE SCALE GENOMIC DNA]</scope>
    <source>
        <strain evidence="3 4">LV-8.1</strain>
    </source>
</reference>
<protein>
    <recommendedName>
        <fullName evidence="2">CAAX prenyl protease 2/Lysostaphin resistance protein A-like domain-containing protein</fullName>
    </recommendedName>
</protein>
<sequence>MQALKSPSIRVIWYIIWLALVIFSQKLEQLCLGNKGLNPLMAVIFVVLSGLILFFMWARYQHEQQCFNSPTNSLHQGITEFFGLIAFAIIAIGLFMMLISYLKAMGRFPYLINRADYLDRGSIAFWFDLLATSLVIAIEQQFVTTGFFFNYFLRRNSLGSALAGIFLSGLIYGLLNLEVLHWINFFIYMAIGWMLATIYLSTQNFRICVMMAVFIAILKVILI</sequence>
<organism evidence="3 4">
    <name type="scientific">Bombilactobacillus bombi</name>
    <dbReference type="NCBI Taxonomy" id="1303590"/>
    <lineage>
        <taxon>Bacteria</taxon>
        <taxon>Bacillati</taxon>
        <taxon>Bacillota</taxon>
        <taxon>Bacilli</taxon>
        <taxon>Lactobacillales</taxon>
        <taxon>Lactobacillaceae</taxon>
        <taxon>Bombilactobacillus</taxon>
    </lineage>
</organism>
<accession>A0A347SPQ7</accession>
<dbReference type="KEGG" id="lbm:DS830_00160"/>
<dbReference type="AlphaFoldDB" id="A0A347SPQ7"/>
<evidence type="ECO:0000259" key="2">
    <source>
        <dbReference type="Pfam" id="PF02517"/>
    </source>
</evidence>
<evidence type="ECO:0000313" key="4">
    <source>
        <dbReference type="Proteomes" id="UP000284822"/>
    </source>
</evidence>
<dbReference type="Pfam" id="PF02517">
    <property type="entry name" value="Rce1-like"/>
    <property type="match status" value="1"/>
</dbReference>
<gene>
    <name evidence="3" type="ORF">DS832_03295</name>
</gene>
<dbReference type="InterPro" id="IPR003675">
    <property type="entry name" value="Rce1/LyrA-like_dom"/>
</dbReference>
<evidence type="ECO:0000256" key="1">
    <source>
        <dbReference type="ARBA" id="ARBA00009067"/>
    </source>
</evidence>
<dbReference type="Proteomes" id="UP000284822">
    <property type="component" value="Unassembled WGS sequence"/>
</dbReference>
<feature type="domain" description="CAAX prenyl protease 2/Lysostaphin resistance protein A-like" evidence="2">
    <location>
        <begin position="124"/>
        <end position="211"/>
    </location>
</feature>
<dbReference type="GO" id="GO:0080120">
    <property type="term" value="P:CAAX-box protein maturation"/>
    <property type="evidence" value="ECO:0007669"/>
    <property type="project" value="UniProtKB-ARBA"/>
</dbReference>
<comment type="similarity">
    <text evidence="1">Belongs to the UPF0177 family.</text>
</comment>
<dbReference type="RefSeq" id="WP_118907862.1">
    <property type="nucleotide sequence ID" value="NZ_CP031513.1"/>
</dbReference>
<dbReference type="GO" id="GO:0004175">
    <property type="term" value="F:endopeptidase activity"/>
    <property type="evidence" value="ECO:0007669"/>
    <property type="project" value="UniProtKB-ARBA"/>
</dbReference>
<name>A0A347SPQ7_9LACO</name>
<proteinExistence type="inferred from homology"/>
<comment type="caution">
    <text evidence="3">The sequence shown here is derived from an EMBL/GenBank/DDBJ whole genome shotgun (WGS) entry which is preliminary data.</text>
</comment>
<dbReference type="EMBL" id="QOCS01000007">
    <property type="protein sequence ID" value="RHW47800.1"/>
    <property type="molecule type" value="Genomic_DNA"/>
</dbReference>